<feature type="transmembrane region" description="Helical" evidence="7">
    <location>
        <begin position="121"/>
        <end position="141"/>
    </location>
</feature>
<evidence type="ECO:0000256" key="7">
    <source>
        <dbReference type="SAM" id="Phobius"/>
    </source>
</evidence>
<keyword evidence="5 7" id="KW-1133">Transmembrane helix</keyword>
<keyword evidence="3" id="KW-1003">Cell membrane</keyword>
<dbReference type="GO" id="GO:0016020">
    <property type="term" value="C:membrane"/>
    <property type="evidence" value="ECO:0007669"/>
    <property type="project" value="UniProtKB-SubCell"/>
</dbReference>
<feature type="transmembrane region" description="Helical" evidence="7">
    <location>
        <begin position="60"/>
        <end position="82"/>
    </location>
</feature>
<dbReference type="Pfam" id="PF03547">
    <property type="entry name" value="Mem_trans"/>
    <property type="match status" value="2"/>
</dbReference>
<keyword evidence="2" id="KW-0813">Transport</keyword>
<feature type="transmembrane region" description="Helical" evidence="7">
    <location>
        <begin position="285"/>
        <end position="304"/>
    </location>
</feature>
<evidence type="ECO:0000256" key="5">
    <source>
        <dbReference type="ARBA" id="ARBA00022989"/>
    </source>
</evidence>
<feature type="transmembrane region" description="Helical" evidence="7">
    <location>
        <begin position="94"/>
        <end position="115"/>
    </location>
</feature>
<protein>
    <recommendedName>
        <fullName evidence="10">AEC family transporter</fullName>
    </recommendedName>
</protein>
<feature type="transmembrane region" description="Helical" evidence="7">
    <location>
        <begin position="162"/>
        <end position="179"/>
    </location>
</feature>
<dbReference type="RefSeq" id="WP_090800883.1">
    <property type="nucleotide sequence ID" value="NZ_BOND01000024.1"/>
</dbReference>
<dbReference type="PANTHER" id="PTHR36838">
    <property type="entry name" value="AUXIN EFFLUX CARRIER FAMILY PROTEIN"/>
    <property type="match status" value="1"/>
</dbReference>
<keyword evidence="6 7" id="KW-0472">Membrane</keyword>
<gene>
    <name evidence="8" type="ORF">SAMN05421684_6400</name>
</gene>
<feature type="transmembrane region" description="Helical" evidence="7">
    <location>
        <begin position="252"/>
        <end position="273"/>
    </location>
</feature>
<dbReference type="Proteomes" id="UP000199632">
    <property type="component" value="Unassembled WGS sequence"/>
</dbReference>
<evidence type="ECO:0000256" key="1">
    <source>
        <dbReference type="ARBA" id="ARBA00004141"/>
    </source>
</evidence>
<dbReference type="STRING" id="137265.SAMN05421684_6400"/>
<reference evidence="9" key="1">
    <citation type="submission" date="2016-10" db="EMBL/GenBank/DDBJ databases">
        <authorList>
            <person name="Varghese N."/>
            <person name="Submissions S."/>
        </authorList>
    </citation>
    <scope>NUCLEOTIDE SEQUENCE [LARGE SCALE GENOMIC DNA]</scope>
    <source>
        <strain evidence="9">DSM 44718</strain>
    </source>
</reference>
<dbReference type="AlphaFoldDB" id="A0A1H3TVQ4"/>
<evidence type="ECO:0000256" key="4">
    <source>
        <dbReference type="ARBA" id="ARBA00022692"/>
    </source>
</evidence>
<feature type="transmembrane region" description="Helical" evidence="7">
    <location>
        <begin position="6"/>
        <end position="22"/>
    </location>
</feature>
<evidence type="ECO:0000313" key="8">
    <source>
        <dbReference type="EMBL" id="SDZ53795.1"/>
    </source>
</evidence>
<name>A0A1H3TVQ4_9ACTN</name>
<feature type="transmembrane region" description="Helical" evidence="7">
    <location>
        <begin position="34"/>
        <end position="54"/>
    </location>
</feature>
<keyword evidence="4 7" id="KW-0812">Transmembrane</keyword>
<accession>A0A1H3TVQ4</accession>
<comment type="subcellular location">
    <subcellularLocation>
        <location evidence="1">Membrane</location>
        <topology evidence="1">Multi-pass membrane protein</topology>
    </subcellularLocation>
</comment>
<dbReference type="OrthoDB" id="5405318at2"/>
<evidence type="ECO:0008006" key="10">
    <source>
        <dbReference type="Google" id="ProtNLM"/>
    </source>
</evidence>
<keyword evidence="9" id="KW-1185">Reference proteome</keyword>
<proteinExistence type="predicted"/>
<evidence type="ECO:0000256" key="6">
    <source>
        <dbReference type="ARBA" id="ARBA00023136"/>
    </source>
</evidence>
<sequence>MRAVLTGFAGIWLVTLAGYLAGRVGILGPEATTLLARLVFYLAAPALLFSTLATSSLDKVFSPALAVFVLSTLVAAALYVAITLPRRPAAEVTIGALCASYVNAGNLGLPIAAYVLGDASLVVPVLLFQLLIATPTGLAVLDVTAAGHRPAPLRLLSAPLRNPISVACLCGLVVAAAGWDLPPEVLRPFDLVGGAAVPLALIALGLALRGSRPFAGGPDAPQRYLAVALKVVVQPTVAWAIGHFLFHLDGHALLAAVVLSALPSAQNLFVYATRYDRATGLARDAIVLSTLAAVPALVIIAALLT</sequence>
<evidence type="ECO:0000313" key="9">
    <source>
        <dbReference type="Proteomes" id="UP000199632"/>
    </source>
</evidence>
<evidence type="ECO:0000256" key="3">
    <source>
        <dbReference type="ARBA" id="ARBA00022475"/>
    </source>
</evidence>
<dbReference type="InterPro" id="IPR004776">
    <property type="entry name" value="Mem_transp_PIN-like"/>
</dbReference>
<evidence type="ECO:0000256" key="2">
    <source>
        <dbReference type="ARBA" id="ARBA00022448"/>
    </source>
</evidence>
<feature type="transmembrane region" description="Helical" evidence="7">
    <location>
        <begin position="191"/>
        <end position="211"/>
    </location>
</feature>
<dbReference type="EMBL" id="FNQB01000003">
    <property type="protein sequence ID" value="SDZ53795.1"/>
    <property type="molecule type" value="Genomic_DNA"/>
</dbReference>
<dbReference type="PANTHER" id="PTHR36838:SF3">
    <property type="entry name" value="TRANSPORTER AUXIN EFFLUX CARRIER EC FAMILY"/>
    <property type="match status" value="1"/>
</dbReference>
<feature type="transmembrane region" description="Helical" evidence="7">
    <location>
        <begin position="223"/>
        <end position="246"/>
    </location>
</feature>
<dbReference type="GO" id="GO:0055085">
    <property type="term" value="P:transmembrane transport"/>
    <property type="evidence" value="ECO:0007669"/>
    <property type="project" value="InterPro"/>
</dbReference>
<organism evidence="8 9">
    <name type="scientific">Asanoa ishikariensis</name>
    <dbReference type="NCBI Taxonomy" id="137265"/>
    <lineage>
        <taxon>Bacteria</taxon>
        <taxon>Bacillati</taxon>
        <taxon>Actinomycetota</taxon>
        <taxon>Actinomycetes</taxon>
        <taxon>Micromonosporales</taxon>
        <taxon>Micromonosporaceae</taxon>
        <taxon>Asanoa</taxon>
    </lineage>
</organism>